<name>A0A0B8TBQ6_9SPHI</name>
<gene>
    <name evidence="1" type="ORF">DI53_0572</name>
</gene>
<protein>
    <submittedName>
        <fullName evidence="1">Uncharacterized protein</fullName>
    </submittedName>
</protein>
<proteinExistence type="predicted"/>
<evidence type="ECO:0000313" key="1">
    <source>
        <dbReference type="EMBL" id="KGE15650.1"/>
    </source>
</evidence>
<dbReference type="AlphaFoldDB" id="A0A0B8TBQ6"/>
<organism evidence="1 2">
    <name type="scientific">Sphingobacterium deserti</name>
    <dbReference type="NCBI Taxonomy" id="1229276"/>
    <lineage>
        <taxon>Bacteria</taxon>
        <taxon>Pseudomonadati</taxon>
        <taxon>Bacteroidota</taxon>
        <taxon>Sphingobacteriia</taxon>
        <taxon>Sphingobacteriales</taxon>
        <taxon>Sphingobacteriaceae</taxon>
        <taxon>Sphingobacterium</taxon>
    </lineage>
</organism>
<reference evidence="2" key="1">
    <citation type="submission" date="2014-04" db="EMBL/GenBank/DDBJ databases">
        <title>Whole-Genome optical mapping and complete genome sequence of Sphingobacterium deserti sp. nov., a new spaces isolated from desert in the west of China.</title>
        <authorList>
            <person name="Teng C."/>
            <person name="Zhou Z."/>
            <person name="Li X."/>
            <person name="Chen M."/>
            <person name="Lin M."/>
            <person name="Wang L."/>
            <person name="Su S."/>
            <person name="Zhang C."/>
            <person name="Zhang W."/>
        </authorList>
    </citation>
    <scope>NUCLEOTIDE SEQUENCE [LARGE SCALE GENOMIC DNA]</scope>
    <source>
        <strain evidence="2">ACCC05744</strain>
    </source>
</reference>
<dbReference type="PATRIC" id="fig|1229276.3.peg.596"/>
<accession>A0A0B8TBQ6</accession>
<sequence>MLKDLEFFEQEIYADLLEFAYDGDDHTSLED</sequence>
<evidence type="ECO:0000313" key="2">
    <source>
        <dbReference type="Proteomes" id="UP000031802"/>
    </source>
</evidence>
<dbReference type="EMBL" id="JJMU01000009">
    <property type="protein sequence ID" value="KGE15650.1"/>
    <property type="molecule type" value="Genomic_DNA"/>
</dbReference>
<reference evidence="1 2" key="2">
    <citation type="journal article" date="2015" name="PLoS ONE">
        <title>Whole-Genome Optical Mapping and Finished Genome Sequence of Sphingobacterium deserti sp. nov., a New Species Isolated from the Western Desert of China.</title>
        <authorList>
            <person name="Teng C."/>
            <person name="Zhou Z."/>
            <person name="Molnar I."/>
            <person name="Li X."/>
            <person name="Tang R."/>
            <person name="Chen M."/>
            <person name="Wang L."/>
            <person name="Su S."/>
            <person name="Zhang W."/>
            <person name="Lin M."/>
        </authorList>
    </citation>
    <scope>NUCLEOTIDE SEQUENCE [LARGE SCALE GENOMIC DNA]</scope>
    <source>
        <strain evidence="2">ACCC05744</strain>
    </source>
</reference>
<comment type="caution">
    <text evidence="1">The sequence shown here is derived from an EMBL/GenBank/DDBJ whole genome shotgun (WGS) entry which is preliminary data.</text>
</comment>
<dbReference type="Proteomes" id="UP000031802">
    <property type="component" value="Unassembled WGS sequence"/>
</dbReference>
<keyword evidence="2" id="KW-1185">Reference proteome</keyword>